<gene>
    <name evidence="2" type="ORF">GWI33_015754</name>
</gene>
<evidence type="ECO:0000313" key="2">
    <source>
        <dbReference type="EMBL" id="KAF7271399.1"/>
    </source>
</evidence>
<feature type="compositionally biased region" description="Basic and acidic residues" evidence="1">
    <location>
        <begin position="25"/>
        <end position="44"/>
    </location>
</feature>
<feature type="region of interest" description="Disordered" evidence="1">
    <location>
        <begin position="1"/>
        <end position="91"/>
    </location>
</feature>
<reference evidence="2" key="1">
    <citation type="submission" date="2020-08" db="EMBL/GenBank/DDBJ databases">
        <title>Genome sequencing and assembly of the red palm weevil Rhynchophorus ferrugineus.</title>
        <authorList>
            <person name="Dias G.B."/>
            <person name="Bergman C.M."/>
            <person name="Manee M."/>
        </authorList>
    </citation>
    <scope>NUCLEOTIDE SEQUENCE</scope>
    <source>
        <strain evidence="2">AA-2017</strain>
        <tissue evidence="2">Whole larva</tissue>
    </source>
</reference>
<name>A0A834I1Y0_RHYFE</name>
<organism evidence="2 3">
    <name type="scientific">Rhynchophorus ferrugineus</name>
    <name type="common">Red palm weevil</name>
    <name type="synonym">Curculio ferrugineus</name>
    <dbReference type="NCBI Taxonomy" id="354439"/>
    <lineage>
        <taxon>Eukaryota</taxon>
        <taxon>Metazoa</taxon>
        <taxon>Ecdysozoa</taxon>
        <taxon>Arthropoda</taxon>
        <taxon>Hexapoda</taxon>
        <taxon>Insecta</taxon>
        <taxon>Pterygota</taxon>
        <taxon>Neoptera</taxon>
        <taxon>Endopterygota</taxon>
        <taxon>Coleoptera</taxon>
        <taxon>Polyphaga</taxon>
        <taxon>Cucujiformia</taxon>
        <taxon>Curculionidae</taxon>
        <taxon>Dryophthorinae</taxon>
        <taxon>Rhynchophorus</taxon>
    </lineage>
</organism>
<accession>A0A834I1Y0</accession>
<sequence>MCQDLERRPRTDFTEDGPTGKIPTRQRDETRPDRVVGREPAALRDHKKANIQAPGIFGSSERPGGGGGGSPIMSRMVSPGRDRGGQIKRAV</sequence>
<evidence type="ECO:0000313" key="3">
    <source>
        <dbReference type="Proteomes" id="UP000625711"/>
    </source>
</evidence>
<protein>
    <submittedName>
        <fullName evidence="2">Uncharacterized protein</fullName>
    </submittedName>
</protein>
<evidence type="ECO:0000256" key="1">
    <source>
        <dbReference type="SAM" id="MobiDB-lite"/>
    </source>
</evidence>
<dbReference type="AlphaFoldDB" id="A0A834I1Y0"/>
<keyword evidence="3" id="KW-1185">Reference proteome</keyword>
<proteinExistence type="predicted"/>
<comment type="caution">
    <text evidence="2">The sequence shown here is derived from an EMBL/GenBank/DDBJ whole genome shotgun (WGS) entry which is preliminary data.</text>
</comment>
<dbReference type="Proteomes" id="UP000625711">
    <property type="component" value="Unassembled WGS sequence"/>
</dbReference>
<feature type="compositionally biased region" description="Basic and acidic residues" evidence="1">
    <location>
        <begin position="1"/>
        <end position="13"/>
    </location>
</feature>
<dbReference type="EMBL" id="JAACXV010013969">
    <property type="protein sequence ID" value="KAF7271399.1"/>
    <property type="molecule type" value="Genomic_DNA"/>
</dbReference>